<protein>
    <submittedName>
        <fullName evidence="2">Uncharacterized protein</fullName>
    </submittedName>
</protein>
<feature type="transmembrane region" description="Helical" evidence="1">
    <location>
        <begin position="43"/>
        <end position="60"/>
    </location>
</feature>
<keyword evidence="1" id="KW-0812">Transmembrane</keyword>
<feature type="transmembrane region" description="Helical" evidence="1">
    <location>
        <begin position="164"/>
        <end position="185"/>
    </location>
</feature>
<sequence>MPDVTALFYIAVMAFYLLRSNDGSKLIITTIVLASIPLFTGDYWQWLQLSGLLSVIILIIEKEKAGATAGGAIAVLVALFIGAFIVSVIINTGLTFSSNFKLSTFEVKAPLSYEWSTHIVWLYCLTFVIPLFAILRGIKKPVAFFGTNLIALALAVLPHYCGSFIYGLMLSVAIITSLYLVAFVFKTDSEQRFMFTYMGMSGLLTSCIVKGVMVAYF</sequence>
<proteinExistence type="predicted"/>
<evidence type="ECO:0000256" key="1">
    <source>
        <dbReference type="SAM" id="Phobius"/>
    </source>
</evidence>
<feature type="transmembrane region" description="Helical" evidence="1">
    <location>
        <begin position="197"/>
        <end position="216"/>
    </location>
</feature>
<organism evidence="2">
    <name type="scientific">marine sediment metagenome</name>
    <dbReference type="NCBI Taxonomy" id="412755"/>
    <lineage>
        <taxon>unclassified sequences</taxon>
        <taxon>metagenomes</taxon>
        <taxon>ecological metagenomes</taxon>
    </lineage>
</organism>
<feature type="transmembrane region" description="Helical" evidence="1">
    <location>
        <begin position="72"/>
        <end position="95"/>
    </location>
</feature>
<dbReference type="EMBL" id="LAZR01006893">
    <property type="protein sequence ID" value="KKM88941.1"/>
    <property type="molecule type" value="Genomic_DNA"/>
</dbReference>
<feature type="transmembrane region" description="Helical" evidence="1">
    <location>
        <begin position="115"/>
        <end position="135"/>
    </location>
</feature>
<feature type="transmembrane region" description="Helical" evidence="1">
    <location>
        <begin position="142"/>
        <end position="158"/>
    </location>
</feature>
<reference evidence="2" key="1">
    <citation type="journal article" date="2015" name="Nature">
        <title>Complex archaea that bridge the gap between prokaryotes and eukaryotes.</title>
        <authorList>
            <person name="Spang A."/>
            <person name="Saw J.H."/>
            <person name="Jorgensen S.L."/>
            <person name="Zaremba-Niedzwiedzka K."/>
            <person name="Martijn J."/>
            <person name="Lind A.E."/>
            <person name="van Eijk R."/>
            <person name="Schleper C."/>
            <person name="Guy L."/>
            <person name="Ettema T.J."/>
        </authorList>
    </citation>
    <scope>NUCLEOTIDE SEQUENCE</scope>
</reference>
<accession>A0A0F9LNZ3</accession>
<evidence type="ECO:0000313" key="2">
    <source>
        <dbReference type="EMBL" id="KKM88941.1"/>
    </source>
</evidence>
<gene>
    <name evidence="2" type="ORF">LCGC14_1253680</name>
</gene>
<dbReference type="AlphaFoldDB" id="A0A0F9LNZ3"/>
<name>A0A0F9LNZ3_9ZZZZ</name>
<keyword evidence="1" id="KW-1133">Transmembrane helix</keyword>
<keyword evidence="1" id="KW-0472">Membrane</keyword>
<comment type="caution">
    <text evidence="2">The sequence shown here is derived from an EMBL/GenBank/DDBJ whole genome shotgun (WGS) entry which is preliminary data.</text>
</comment>